<evidence type="ECO:0000256" key="7">
    <source>
        <dbReference type="ARBA" id="ARBA00023136"/>
    </source>
</evidence>
<dbReference type="InterPro" id="IPR037066">
    <property type="entry name" value="Plug_dom_sf"/>
</dbReference>
<evidence type="ECO:0000256" key="5">
    <source>
        <dbReference type="ARBA" id="ARBA00022692"/>
    </source>
</evidence>
<dbReference type="Pfam" id="PF00593">
    <property type="entry name" value="TonB_dep_Rec_b-barrel"/>
    <property type="match status" value="1"/>
</dbReference>
<organism evidence="15 16">
    <name type="scientific">Ignatzschineria rhizosphaerae</name>
    <dbReference type="NCBI Taxonomy" id="2923279"/>
    <lineage>
        <taxon>Bacteria</taxon>
        <taxon>Pseudomonadati</taxon>
        <taxon>Pseudomonadota</taxon>
        <taxon>Gammaproteobacteria</taxon>
        <taxon>Cardiobacteriales</taxon>
        <taxon>Ignatzschineriaceae</taxon>
        <taxon>Ignatzschineria</taxon>
    </lineage>
</organism>
<evidence type="ECO:0000256" key="3">
    <source>
        <dbReference type="ARBA" id="ARBA00022448"/>
    </source>
</evidence>
<sequence length="962" mass="109562">MSSMGKCRLHPLAIAVICLLSVQAAFADDSIDSASENLQKESIEAIELGRILVRAQSEEGANDAQGYDEVYNANMSSVYRGREEIERHKGKSAADILKGMTGVYSGDSRNSGAIDVNIRGIQGQGRVPVTIDGTEQSISVYRGYMGVSNRNYLDPSLISSITVEKGGTLSTDVKTSVGGGVAMKTISIDDVVPFDQKFGIDYQIDTSTNTTKPRLPDLSPIGQDYRNDPDKIGGRVETHPNLLRDPKTRGSDSDWFNLRDGSARIAAGYRGEIFDLLAAVSYRKQGNYYSGKHGAAGYYSESTDGNVYMPNVADTYAPGSEVLNTSSTNRSFLLKNTWYLPEDQRLLFTARHSLIEHGELMPSRIMRYSDGGIQQWPIGKINQRAYSAQYKWNPEDNQWIDTNINVWRTITNSNTYTGPGYVFDLETTDWMWDWCRLNTEDVSKCEWDDKTHLYKNTSLAHARDTRWGITANNTMQIMDNLKFTAGIDYQKEKLRSDTKTREGRRRATSLMFNFEWKPIPSVTINAGVKRNSYSSFDDRLAEGRRNQDSEFERKNVNAFNMIYDRVVSQDEYDFYQKTENMHQNMTPQEQMEWSMAHRDEWTKYYQLKEAITGNKGKIREKHLYSQREDGRYYVADNPHLNGTIPSEKVINPVTGEEVDRYTYFTNEKVDLGRLENRFAPVKRKSGHAWSPVFSIGWEMTDYSRVYARYAEDKRFPSMFEDTVGFTTGVRDYVNLKPERSRNFEVGYIYDLSWLPNVQAADVKLSYYDMKLNDVIERDAYMFISQIDEQRSKGVELQARFANEKYFANIGVNYNLKNKTCDESSAMALDPTGGFPTCVDGGFPNGFLRTSMVPKYSVNLSVGGKFFGDQLEVSSDFNYHSKARNGQEEAMFQSGKLQGMDNNPIRWNSALIIDANLKYKIDRNLTMTFSAQNLTNRYYIDPLTRSFMPAPGRTFRIGLQGKL</sequence>
<keyword evidence="4 9" id="KW-1134">Transmembrane beta strand</keyword>
<dbReference type="Proteomes" id="UP000829542">
    <property type="component" value="Chromosome"/>
</dbReference>
<evidence type="ECO:0000256" key="8">
    <source>
        <dbReference type="ARBA" id="ARBA00023237"/>
    </source>
</evidence>
<dbReference type="Gene3D" id="2.40.170.20">
    <property type="entry name" value="TonB-dependent receptor, beta-barrel domain"/>
    <property type="match status" value="2"/>
</dbReference>
<dbReference type="InterPro" id="IPR036942">
    <property type="entry name" value="Beta-barrel_TonB_sf"/>
</dbReference>
<reference evidence="15 16" key="1">
    <citation type="submission" date="2022-03" db="EMBL/GenBank/DDBJ databases">
        <title>Ignatzschineria rhizosphaerae HR5S32.</title>
        <authorList>
            <person name="Sun J.Q."/>
            <person name="Feng J.Y."/>
        </authorList>
    </citation>
    <scope>NUCLEOTIDE SEQUENCE [LARGE SCALE GENOMIC DNA]</scope>
    <source>
        <strain evidence="15 16">HR5S32</strain>
    </source>
</reference>
<evidence type="ECO:0000256" key="2">
    <source>
        <dbReference type="ARBA" id="ARBA00009810"/>
    </source>
</evidence>
<feature type="domain" description="TonB-dependent receptor-like beta-barrel" evidence="13">
    <location>
        <begin position="651"/>
        <end position="933"/>
    </location>
</feature>
<dbReference type="InterPro" id="IPR039426">
    <property type="entry name" value="TonB-dep_rcpt-like"/>
</dbReference>
<dbReference type="Pfam" id="PF07715">
    <property type="entry name" value="Plug"/>
    <property type="match status" value="1"/>
</dbReference>
<dbReference type="InterPro" id="IPR012910">
    <property type="entry name" value="Plug_dom"/>
</dbReference>
<keyword evidence="3 9" id="KW-0813">Transport</keyword>
<dbReference type="RefSeq" id="WP_242152867.1">
    <property type="nucleotide sequence ID" value="NZ_CP093379.1"/>
</dbReference>
<keyword evidence="7 9" id="KW-0472">Membrane</keyword>
<proteinExistence type="inferred from homology"/>
<comment type="similarity">
    <text evidence="2 9 10">Belongs to the TonB-dependent receptor family.</text>
</comment>
<dbReference type="InterPro" id="IPR000531">
    <property type="entry name" value="Beta-barrel_TonB"/>
</dbReference>
<evidence type="ECO:0000259" key="14">
    <source>
        <dbReference type="Pfam" id="PF07715"/>
    </source>
</evidence>
<accession>A0ABY3X9I3</accession>
<evidence type="ECO:0000256" key="12">
    <source>
        <dbReference type="SAM" id="SignalP"/>
    </source>
</evidence>
<evidence type="ECO:0000313" key="16">
    <source>
        <dbReference type="Proteomes" id="UP000829542"/>
    </source>
</evidence>
<name>A0ABY3X9I3_9GAMM</name>
<evidence type="ECO:0000256" key="1">
    <source>
        <dbReference type="ARBA" id="ARBA00004571"/>
    </source>
</evidence>
<keyword evidence="8 9" id="KW-0998">Cell outer membrane</keyword>
<keyword evidence="15" id="KW-0675">Receptor</keyword>
<evidence type="ECO:0000256" key="10">
    <source>
        <dbReference type="RuleBase" id="RU003357"/>
    </source>
</evidence>
<evidence type="ECO:0000256" key="11">
    <source>
        <dbReference type="SAM" id="MobiDB-lite"/>
    </source>
</evidence>
<protein>
    <submittedName>
        <fullName evidence="15">TonB-dependent receptor</fullName>
    </submittedName>
</protein>
<evidence type="ECO:0000256" key="6">
    <source>
        <dbReference type="ARBA" id="ARBA00023077"/>
    </source>
</evidence>
<keyword evidence="6 10" id="KW-0798">TonB box</keyword>
<dbReference type="PANTHER" id="PTHR30069:SF41">
    <property type="entry name" value="HEME_HEMOPEXIN UTILIZATION PROTEIN C"/>
    <property type="match status" value="1"/>
</dbReference>
<keyword evidence="12" id="KW-0732">Signal</keyword>
<feature type="compositionally biased region" description="Basic and acidic residues" evidence="11">
    <location>
        <begin position="225"/>
        <end position="235"/>
    </location>
</feature>
<evidence type="ECO:0000259" key="13">
    <source>
        <dbReference type="Pfam" id="PF00593"/>
    </source>
</evidence>
<dbReference type="Gene3D" id="2.170.130.10">
    <property type="entry name" value="TonB-dependent receptor, plug domain"/>
    <property type="match status" value="1"/>
</dbReference>
<feature type="region of interest" description="Disordered" evidence="11">
    <location>
        <begin position="211"/>
        <end position="235"/>
    </location>
</feature>
<dbReference type="PROSITE" id="PS52016">
    <property type="entry name" value="TONB_DEPENDENT_REC_3"/>
    <property type="match status" value="1"/>
</dbReference>
<dbReference type="SUPFAM" id="SSF56935">
    <property type="entry name" value="Porins"/>
    <property type="match status" value="1"/>
</dbReference>
<feature type="chain" id="PRO_5045621498" evidence="12">
    <location>
        <begin position="28"/>
        <end position="962"/>
    </location>
</feature>
<feature type="domain" description="TonB-dependent receptor plug" evidence="14">
    <location>
        <begin position="81"/>
        <end position="170"/>
    </location>
</feature>
<gene>
    <name evidence="15" type="ORF">MMG00_06085</name>
</gene>
<evidence type="ECO:0000256" key="4">
    <source>
        <dbReference type="ARBA" id="ARBA00022452"/>
    </source>
</evidence>
<evidence type="ECO:0000256" key="9">
    <source>
        <dbReference type="PROSITE-ProRule" id="PRU01360"/>
    </source>
</evidence>
<dbReference type="PANTHER" id="PTHR30069">
    <property type="entry name" value="TONB-DEPENDENT OUTER MEMBRANE RECEPTOR"/>
    <property type="match status" value="1"/>
</dbReference>
<comment type="subcellular location">
    <subcellularLocation>
        <location evidence="1 9">Cell outer membrane</location>
        <topology evidence="1 9">Multi-pass membrane protein</topology>
    </subcellularLocation>
</comment>
<evidence type="ECO:0000313" key="15">
    <source>
        <dbReference type="EMBL" id="UNM97410.1"/>
    </source>
</evidence>
<feature type="signal peptide" evidence="12">
    <location>
        <begin position="1"/>
        <end position="27"/>
    </location>
</feature>
<keyword evidence="5 9" id="KW-0812">Transmembrane</keyword>
<keyword evidence="16" id="KW-1185">Reference proteome</keyword>
<dbReference type="EMBL" id="CP093379">
    <property type="protein sequence ID" value="UNM97410.1"/>
    <property type="molecule type" value="Genomic_DNA"/>
</dbReference>